<dbReference type="Pfam" id="PF07810">
    <property type="entry name" value="TMC"/>
    <property type="match status" value="1"/>
</dbReference>
<dbReference type="Proteomes" id="UP000675881">
    <property type="component" value="Chromosome 14"/>
</dbReference>
<evidence type="ECO:0000256" key="3">
    <source>
        <dbReference type="ARBA" id="ARBA00022692"/>
    </source>
</evidence>
<dbReference type="GO" id="GO:0005886">
    <property type="term" value="C:plasma membrane"/>
    <property type="evidence" value="ECO:0007669"/>
    <property type="project" value="InterPro"/>
</dbReference>
<keyword evidence="5" id="KW-0472">Membrane</keyword>
<evidence type="ECO:0000256" key="1">
    <source>
        <dbReference type="ARBA" id="ARBA00004141"/>
    </source>
</evidence>
<proteinExistence type="inferred from homology"/>
<dbReference type="InterPro" id="IPR012496">
    <property type="entry name" value="TMC_dom"/>
</dbReference>
<protein>
    <submittedName>
        <fullName evidence="7">TMC</fullName>
    </submittedName>
</protein>
<dbReference type="PANTHER" id="PTHR23302">
    <property type="entry name" value="TRANSMEMBRANE CHANNEL-RELATED"/>
    <property type="match status" value="1"/>
</dbReference>
<dbReference type="OrthoDB" id="1936208at2759"/>
<organism evidence="7 8">
    <name type="scientific">Lepeophtheirus salmonis</name>
    <name type="common">Salmon louse</name>
    <name type="synonym">Caligus salmonis</name>
    <dbReference type="NCBI Taxonomy" id="72036"/>
    <lineage>
        <taxon>Eukaryota</taxon>
        <taxon>Metazoa</taxon>
        <taxon>Ecdysozoa</taxon>
        <taxon>Arthropoda</taxon>
        <taxon>Crustacea</taxon>
        <taxon>Multicrustacea</taxon>
        <taxon>Hexanauplia</taxon>
        <taxon>Copepoda</taxon>
        <taxon>Siphonostomatoida</taxon>
        <taxon>Caligidae</taxon>
        <taxon>Lepeophtheirus</taxon>
    </lineage>
</organism>
<dbReference type="GO" id="GO:0008381">
    <property type="term" value="F:mechanosensitive monoatomic ion channel activity"/>
    <property type="evidence" value="ECO:0007669"/>
    <property type="project" value="TreeGrafter"/>
</dbReference>
<evidence type="ECO:0000259" key="6">
    <source>
        <dbReference type="Pfam" id="PF07810"/>
    </source>
</evidence>
<comment type="subcellular location">
    <subcellularLocation>
        <location evidence="1">Membrane</location>
        <topology evidence="1">Multi-pass membrane protein</topology>
    </subcellularLocation>
</comment>
<evidence type="ECO:0000256" key="4">
    <source>
        <dbReference type="ARBA" id="ARBA00022989"/>
    </source>
</evidence>
<dbReference type="AlphaFoldDB" id="A0A7R8H409"/>
<feature type="domain" description="TMC" evidence="6">
    <location>
        <begin position="263"/>
        <end position="369"/>
    </location>
</feature>
<accession>A0A7R8H409</accession>
<evidence type="ECO:0000313" key="7">
    <source>
        <dbReference type="EMBL" id="CAF2840295.1"/>
    </source>
</evidence>
<dbReference type="PANTHER" id="PTHR23302:SF24">
    <property type="entry name" value="TMC DOMAIN-CONTAINING PROTEIN"/>
    <property type="match status" value="1"/>
</dbReference>
<dbReference type="InterPro" id="IPR038900">
    <property type="entry name" value="TMC"/>
</dbReference>
<evidence type="ECO:0000313" key="8">
    <source>
        <dbReference type="Proteomes" id="UP000675881"/>
    </source>
</evidence>
<dbReference type="EMBL" id="HG994593">
    <property type="protein sequence ID" value="CAF2840295.1"/>
    <property type="molecule type" value="Genomic_DNA"/>
</dbReference>
<keyword evidence="4" id="KW-1133">Transmembrane helix</keyword>
<evidence type="ECO:0000256" key="2">
    <source>
        <dbReference type="ARBA" id="ARBA00006510"/>
    </source>
</evidence>
<evidence type="ECO:0000256" key="5">
    <source>
        <dbReference type="ARBA" id="ARBA00023136"/>
    </source>
</evidence>
<keyword evidence="3" id="KW-0812">Transmembrane</keyword>
<sequence length="470" mass="54912">MEIEWEENAMTHKQKKEKNENCLINYEQKNSKVTDHLDKSSHSSSFSRWKKILFHRSKLQERIEGRYGSSVYSVFKFMKWIASLNLLNATIVFFLIYLPHAIKDRRQNQLDDTDSTCIWFDNRYVLESKVLDCCSLRYNKDSDEAWDFFFRHRITQLLEKGISFFTRYNSRITLDLFFTTFLCHRNNFPYIFERLVDFEDYEHKTSLVILIGRSLVCPHMRGCASLTDGSVIPGYCISSLNGVDVKACTNENNYLGVCKRGICWETYIGQQMYTLAIIDLLSSLVSIFLLDFPRSLLFKKIIPFLGTVEFNIGKHVLDAVDSQTICWLGLFYTPFISLIISITNFILFYIKSFYVLKVCTPVFSESKASPLFKTSVACGPFRDIDCSGIYSNNTIFCITYDYIIKTIMEQTPFVQRVLFLMSESLVLYGIAGFSTELNSLRDRIVMENKELFKVIEDKRYESHHQINYVI</sequence>
<comment type="similarity">
    <text evidence="2">Belongs to the TMC family.</text>
</comment>
<name>A0A7R8H409_LEPSM</name>
<gene>
    <name evidence="7" type="ORF">LSAA_5088</name>
</gene>
<keyword evidence="8" id="KW-1185">Reference proteome</keyword>
<reference evidence="7" key="1">
    <citation type="submission" date="2021-02" db="EMBL/GenBank/DDBJ databases">
        <authorList>
            <person name="Bekaert M."/>
        </authorList>
    </citation>
    <scope>NUCLEOTIDE SEQUENCE</scope>
    <source>
        <strain evidence="7">IoA-00</strain>
    </source>
</reference>